<dbReference type="SMART" id="SM00100">
    <property type="entry name" value="cNMP"/>
    <property type="match status" value="1"/>
</dbReference>
<evidence type="ECO:0000313" key="2">
    <source>
        <dbReference type="EMBL" id="SQI41276.1"/>
    </source>
</evidence>
<sequence length="236" mass="27065">MKEVQDDVLKQQLINDSGYKAQFSVDVVRNTRLFYIAAGDYIVKEGSQPSYLFYLARGRAKLYATLPNGRISLIDFFCAPCFIGEIELVNKDHAPRAVQSIEECWCLALPMKPFRPQLLNDATFLRNLCVALSHKNYRNIVSLTQNQSFPLVNRLAAFILLTQHSDQYREKHTQAAEYMGVSYRHLLYVIAQFTRDGLLLKQKSGYAIINKPMLTALALEMDPENNFTDLLYRVTL</sequence>
<dbReference type="KEGG" id="lri:NCTC12151_01992"/>
<dbReference type="SUPFAM" id="SSF51206">
    <property type="entry name" value="cAMP-binding domain-like"/>
    <property type="match status" value="1"/>
</dbReference>
<evidence type="ECO:0000313" key="3">
    <source>
        <dbReference type="Proteomes" id="UP000249005"/>
    </source>
</evidence>
<dbReference type="InterPro" id="IPR014710">
    <property type="entry name" value="RmlC-like_jellyroll"/>
</dbReference>
<dbReference type="Gene3D" id="2.60.120.10">
    <property type="entry name" value="Jelly Rolls"/>
    <property type="match status" value="1"/>
</dbReference>
<reference evidence="2 3" key="1">
    <citation type="submission" date="2018-06" db="EMBL/GenBank/DDBJ databases">
        <authorList>
            <consortium name="Pathogen Informatics"/>
            <person name="Doyle S."/>
        </authorList>
    </citation>
    <scope>NUCLEOTIDE SEQUENCE [LARGE SCALE GENOMIC DNA]</scope>
    <source>
        <strain evidence="2 3">NCTC12151</strain>
    </source>
</reference>
<proteinExistence type="predicted"/>
<name>A0A2X4UN61_9GAMM</name>
<dbReference type="Pfam" id="PF00027">
    <property type="entry name" value="cNMP_binding"/>
    <property type="match status" value="1"/>
</dbReference>
<dbReference type="Proteomes" id="UP000249005">
    <property type="component" value="Chromosome 1"/>
</dbReference>
<dbReference type="EMBL" id="LS483470">
    <property type="protein sequence ID" value="SQI41276.1"/>
    <property type="molecule type" value="Genomic_DNA"/>
</dbReference>
<dbReference type="RefSeq" id="WP_111740499.1">
    <property type="nucleotide sequence ID" value="NZ_LR698987.1"/>
</dbReference>
<dbReference type="InterPro" id="IPR000595">
    <property type="entry name" value="cNMP-bd_dom"/>
</dbReference>
<dbReference type="CDD" id="cd00038">
    <property type="entry name" value="CAP_ED"/>
    <property type="match status" value="1"/>
</dbReference>
<organism evidence="2 3">
    <name type="scientific">Leminorella richardii</name>
    <dbReference type="NCBI Taxonomy" id="158841"/>
    <lineage>
        <taxon>Bacteria</taxon>
        <taxon>Pseudomonadati</taxon>
        <taxon>Pseudomonadota</taxon>
        <taxon>Gammaproteobacteria</taxon>
        <taxon>Enterobacterales</taxon>
        <taxon>Budviciaceae</taxon>
        <taxon>Leminorella</taxon>
    </lineage>
</organism>
<dbReference type="InterPro" id="IPR018490">
    <property type="entry name" value="cNMP-bd_dom_sf"/>
</dbReference>
<dbReference type="PROSITE" id="PS50042">
    <property type="entry name" value="CNMP_BINDING_3"/>
    <property type="match status" value="1"/>
</dbReference>
<evidence type="ECO:0000259" key="1">
    <source>
        <dbReference type="PROSITE" id="PS50042"/>
    </source>
</evidence>
<keyword evidence="3" id="KW-1185">Reference proteome</keyword>
<feature type="domain" description="Cyclic nucleotide-binding" evidence="1">
    <location>
        <begin position="35"/>
        <end position="97"/>
    </location>
</feature>
<dbReference type="NCBIfam" id="NF007707">
    <property type="entry name" value="PRK10402.1"/>
    <property type="match status" value="1"/>
</dbReference>
<dbReference type="AlphaFoldDB" id="A0A2X4UN61"/>
<accession>A0A2X4UN61</accession>
<protein>
    <submittedName>
        <fullName evidence="2">Regulatory protein YeiL</fullName>
    </submittedName>
</protein>
<gene>
    <name evidence="2" type="primary">yeiL</name>
    <name evidence="2" type="ORF">NCTC12151_01992</name>
</gene>
<dbReference type="OrthoDB" id="581021at2"/>